<dbReference type="Proteomes" id="UP000622707">
    <property type="component" value="Unassembled WGS sequence"/>
</dbReference>
<evidence type="ECO:0000313" key="17">
    <source>
        <dbReference type="Proteomes" id="UP000622707"/>
    </source>
</evidence>
<sequence length="382" mass="42223">MRGNDAGALGEGAAARAPAVTPRPARTGRAPSPSFPRFHAFDLLATLVAVVRGDGTVLFANSALEDAVGLSRRSIEGASLLPLFAEPHILRTALDGARINEYAALRYDTRLLRQQGEALPVHVVLAQTDVQDEFVVELLPLEAQTRQDREERLIDQAQANKELIRNLAHEIKNPLGGIRGAAQLLEMEIDPQLKEYTRVVIHEADRLQTLVDRLLAPHRRPHMVGDVNIHEVCERVRSLILAEFPRGLKFVRDYDTSIPEFRGDREQLIQAVLNIAHNACQALAQRIEAGDAQLTFKTRIGRQVTFGKQRYRLALDLHVIDNGPGVPDAIKDRIFFPLVSGREGGSGLGLTLAQTFVQQHHGLIECDSVPGRTDFKILIPLP</sequence>
<dbReference type="EC" id="2.7.13.3" evidence="2"/>
<feature type="compositionally biased region" description="Low complexity" evidence="14">
    <location>
        <begin position="1"/>
        <end position="31"/>
    </location>
</feature>
<feature type="region of interest" description="Disordered" evidence="14">
    <location>
        <begin position="1"/>
        <end position="32"/>
    </location>
</feature>
<dbReference type="Gene3D" id="3.30.565.10">
    <property type="entry name" value="Histidine kinase-like ATPase, C-terminal domain"/>
    <property type="match status" value="1"/>
</dbReference>
<comment type="function">
    <text evidence="10">Member of the two-component regulatory system NtrB/NtrC, which controls expression of the nitrogen-regulated (ntr) genes in response to nitrogen limitation. Under conditions of nitrogen limitation, NtrB autophosphorylates and transfers the phosphoryl group to NtrC. In the presence of nitrogen, acts as a phosphatase that dephosphorylates and inactivates NtrC.</text>
</comment>
<dbReference type="InterPro" id="IPR036890">
    <property type="entry name" value="HATPase_C_sf"/>
</dbReference>
<dbReference type="PANTHER" id="PTHR43065">
    <property type="entry name" value="SENSOR HISTIDINE KINASE"/>
    <property type="match status" value="1"/>
</dbReference>
<keyword evidence="8" id="KW-0902">Two-component regulatory system</keyword>
<reference evidence="16 17" key="1">
    <citation type="journal article" date="2017" name="Int. J. Syst. Evol. Microbiol.">
        <title>Ramlibacter alkalitolerans sp. nov., alkali-tolerant bacterium isolated from soil of ginseng.</title>
        <authorList>
            <person name="Lee D.H."/>
            <person name="Cha C.J."/>
        </authorList>
    </citation>
    <scope>NUCLEOTIDE SEQUENCE [LARGE SCALE GENOMIC DNA]</scope>
    <source>
        <strain evidence="16 17">KACC 19305</strain>
    </source>
</reference>
<dbReference type="InterPro" id="IPR003594">
    <property type="entry name" value="HATPase_dom"/>
</dbReference>
<dbReference type="PRINTS" id="PR00344">
    <property type="entry name" value="BCTRLSENSOR"/>
</dbReference>
<dbReference type="Gene3D" id="1.10.287.130">
    <property type="match status" value="1"/>
</dbReference>
<organism evidence="16 17">
    <name type="scientific">Ramlibacter alkalitolerans</name>
    <dbReference type="NCBI Taxonomy" id="2039631"/>
    <lineage>
        <taxon>Bacteria</taxon>
        <taxon>Pseudomonadati</taxon>
        <taxon>Pseudomonadota</taxon>
        <taxon>Betaproteobacteria</taxon>
        <taxon>Burkholderiales</taxon>
        <taxon>Comamonadaceae</taxon>
        <taxon>Ramlibacter</taxon>
    </lineage>
</organism>
<comment type="caution">
    <text evidence="16">The sequence shown here is derived from an EMBL/GenBank/DDBJ whole genome shotgun (WGS) entry which is preliminary data.</text>
</comment>
<evidence type="ECO:0000256" key="1">
    <source>
        <dbReference type="ARBA" id="ARBA00000085"/>
    </source>
</evidence>
<dbReference type="PROSITE" id="PS50109">
    <property type="entry name" value="HIS_KIN"/>
    <property type="match status" value="1"/>
</dbReference>
<evidence type="ECO:0000256" key="9">
    <source>
        <dbReference type="ARBA" id="ARBA00023231"/>
    </source>
</evidence>
<keyword evidence="4" id="KW-0808">Transferase</keyword>
<evidence type="ECO:0000313" key="16">
    <source>
        <dbReference type="EMBL" id="MBL0425807.1"/>
    </source>
</evidence>
<dbReference type="SMART" id="SM00388">
    <property type="entry name" value="HisKA"/>
    <property type="match status" value="1"/>
</dbReference>
<dbReference type="CDD" id="cd00082">
    <property type="entry name" value="HisKA"/>
    <property type="match status" value="1"/>
</dbReference>
<evidence type="ECO:0000256" key="12">
    <source>
        <dbReference type="ARBA" id="ARBA00042313"/>
    </source>
</evidence>
<dbReference type="Pfam" id="PF00512">
    <property type="entry name" value="HisKA"/>
    <property type="match status" value="1"/>
</dbReference>
<evidence type="ECO:0000256" key="14">
    <source>
        <dbReference type="SAM" id="MobiDB-lite"/>
    </source>
</evidence>
<comment type="catalytic activity">
    <reaction evidence="1">
        <text>ATP + protein L-histidine = ADP + protein N-phospho-L-histidine.</text>
        <dbReference type="EC" id="2.7.13.3"/>
    </reaction>
</comment>
<name>A0ABS1JNG0_9BURK</name>
<evidence type="ECO:0000256" key="3">
    <source>
        <dbReference type="ARBA" id="ARBA00022553"/>
    </source>
</evidence>
<dbReference type="Pfam" id="PF02518">
    <property type="entry name" value="HATPase_c"/>
    <property type="match status" value="1"/>
</dbReference>
<dbReference type="EMBL" id="JAEQND010000006">
    <property type="protein sequence ID" value="MBL0425807.1"/>
    <property type="molecule type" value="Genomic_DNA"/>
</dbReference>
<dbReference type="SUPFAM" id="SSF47384">
    <property type="entry name" value="Homodimeric domain of signal transducing histidine kinase"/>
    <property type="match status" value="1"/>
</dbReference>
<gene>
    <name evidence="16" type="ORF">JI746_11870</name>
</gene>
<dbReference type="InterPro" id="IPR003661">
    <property type="entry name" value="HisK_dim/P_dom"/>
</dbReference>
<keyword evidence="3" id="KW-0597">Phosphoprotein</keyword>
<keyword evidence="5" id="KW-0547">Nucleotide-binding</keyword>
<keyword evidence="6" id="KW-0418">Kinase</keyword>
<evidence type="ECO:0000256" key="7">
    <source>
        <dbReference type="ARBA" id="ARBA00022840"/>
    </source>
</evidence>
<dbReference type="PANTHER" id="PTHR43065:SF16">
    <property type="entry name" value="SENSORY HISTIDINE KINASE_PHOSPHATASE NTRB"/>
    <property type="match status" value="1"/>
</dbReference>
<proteinExistence type="predicted"/>
<dbReference type="InterPro" id="IPR036097">
    <property type="entry name" value="HisK_dim/P_sf"/>
</dbReference>
<accession>A0ABS1JNG0</accession>
<dbReference type="InterPro" id="IPR005467">
    <property type="entry name" value="His_kinase_dom"/>
</dbReference>
<protein>
    <recommendedName>
        <fullName evidence="11">Sensory histidine kinase/phosphatase NtrB</fullName>
        <ecNumber evidence="2">2.7.13.3</ecNumber>
    </recommendedName>
    <alternativeName>
        <fullName evidence="12">Nitrogen regulation protein NR(II)</fullName>
    </alternativeName>
    <alternativeName>
        <fullName evidence="13">Nitrogen regulator II</fullName>
    </alternativeName>
</protein>
<dbReference type="InterPro" id="IPR004358">
    <property type="entry name" value="Sig_transdc_His_kin-like_C"/>
</dbReference>
<evidence type="ECO:0000256" key="13">
    <source>
        <dbReference type="ARBA" id="ARBA00043094"/>
    </source>
</evidence>
<keyword evidence="17" id="KW-1185">Reference proteome</keyword>
<evidence type="ECO:0000256" key="5">
    <source>
        <dbReference type="ARBA" id="ARBA00022741"/>
    </source>
</evidence>
<dbReference type="InterPro" id="IPR035965">
    <property type="entry name" value="PAS-like_dom_sf"/>
</dbReference>
<dbReference type="NCBIfam" id="NF008293">
    <property type="entry name" value="PRK11073.1"/>
    <property type="match status" value="1"/>
</dbReference>
<keyword evidence="9" id="KW-0535">Nitrogen fixation</keyword>
<dbReference type="Gene3D" id="3.30.450.20">
    <property type="entry name" value="PAS domain"/>
    <property type="match status" value="1"/>
</dbReference>
<dbReference type="SUPFAM" id="SSF55785">
    <property type="entry name" value="PYP-like sensor domain (PAS domain)"/>
    <property type="match status" value="1"/>
</dbReference>
<evidence type="ECO:0000256" key="10">
    <source>
        <dbReference type="ARBA" id="ARBA00037696"/>
    </source>
</evidence>
<evidence type="ECO:0000259" key="15">
    <source>
        <dbReference type="PROSITE" id="PS50109"/>
    </source>
</evidence>
<evidence type="ECO:0000256" key="2">
    <source>
        <dbReference type="ARBA" id="ARBA00012438"/>
    </source>
</evidence>
<evidence type="ECO:0000256" key="4">
    <source>
        <dbReference type="ARBA" id="ARBA00022679"/>
    </source>
</evidence>
<evidence type="ECO:0000256" key="11">
    <source>
        <dbReference type="ARBA" id="ARBA00039567"/>
    </source>
</evidence>
<dbReference type="InterPro" id="IPR000014">
    <property type="entry name" value="PAS"/>
</dbReference>
<evidence type="ECO:0000256" key="6">
    <source>
        <dbReference type="ARBA" id="ARBA00022777"/>
    </source>
</evidence>
<keyword evidence="7" id="KW-0067">ATP-binding</keyword>
<evidence type="ECO:0000256" key="8">
    <source>
        <dbReference type="ARBA" id="ARBA00023012"/>
    </source>
</evidence>
<dbReference type="NCBIfam" id="TIGR00229">
    <property type="entry name" value="sensory_box"/>
    <property type="match status" value="1"/>
</dbReference>
<dbReference type="SUPFAM" id="SSF55874">
    <property type="entry name" value="ATPase domain of HSP90 chaperone/DNA topoisomerase II/histidine kinase"/>
    <property type="match status" value="1"/>
</dbReference>
<feature type="domain" description="Histidine kinase" evidence="15">
    <location>
        <begin position="166"/>
        <end position="382"/>
    </location>
</feature>
<dbReference type="SMART" id="SM00387">
    <property type="entry name" value="HATPase_c"/>
    <property type="match status" value="1"/>
</dbReference>